<dbReference type="OrthoDB" id="674963at2759"/>
<dbReference type="STRING" id="72359.L7JZT0"/>
<proteinExistence type="predicted"/>
<dbReference type="VEuPathDB" id="MicrosporidiaDB:THOM_0204"/>
<evidence type="ECO:0000313" key="1">
    <source>
        <dbReference type="EMBL" id="ELQ76815.1"/>
    </source>
</evidence>
<dbReference type="InterPro" id="IPR007590">
    <property type="entry name" value="Saf4/Yju2"/>
</dbReference>
<dbReference type="Proteomes" id="UP000011185">
    <property type="component" value="Unassembled WGS sequence"/>
</dbReference>
<dbReference type="AlphaFoldDB" id="L7JZT0"/>
<accession>L7JZT0</accession>
<name>L7JZT0_TRAHO</name>
<dbReference type="EMBL" id="JH993813">
    <property type="protein sequence ID" value="ELQ76815.1"/>
    <property type="molecule type" value="Genomic_DNA"/>
</dbReference>
<dbReference type="OMA" id="XALVEES"/>
<dbReference type="GO" id="GO:0000398">
    <property type="term" value="P:mRNA splicing, via spliceosome"/>
    <property type="evidence" value="ECO:0007669"/>
    <property type="project" value="InterPro"/>
</dbReference>
<dbReference type="PANTHER" id="PTHR12111">
    <property type="entry name" value="SPLICING FACTOR YJU2"/>
    <property type="match status" value="1"/>
</dbReference>
<dbReference type="InParanoid" id="L7JZT0"/>
<dbReference type="HOGENOM" id="CLU_1807579_0_0_1"/>
<keyword evidence="2" id="KW-1185">Reference proteome</keyword>
<organism evidence="1 2">
    <name type="scientific">Trachipleistophora hominis</name>
    <name type="common">Microsporidian parasite</name>
    <dbReference type="NCBI Taxonomy" id="72359"/>
    <lineage>
        <taxon>Eukaryota</taxon>
        <taxon>Fungi</taxon>
        <taxon>Fungi incertae sedis</taxon>
        <taxon>Microsporidia</taxon>
        <taxon>Pleistophoridae</taxon>
        <taxon>Trachipleistophora</taxon>
    </lineage>
</organism>
<reference evidence="1 2" key="1">
    <citation type="journal article" date="2012" name="PLoS Pathog.">
        <title>The genome of the obligate intracellular parasite Trachipleistophora hominis: new insights into microsporidian genome dynamics and reductive evolution.</title>
        <authorList>
            <person name="Heinz E."/>
            <person name="Williams T.A."/>
            <person name="Nakjang S."/>
            <person name="Noel C.J."/>
            <person name="Swan D.C."/>
            <person name="Goldberg A.V."/>
            <person name="Harris S.R."/>
            <person name="Weinmaier T."/>
            <person name="Markert S."/>
            <person name="Becher D."/>
            <person name="Bernhardt J."/>
            <person name="Dagan T."/>
            <person name="Hacker C."/>
            <person name="Lucocq J.M."/>
            <person name="Schweder T."/>
            <person name="Rattei T."/>
            <person name="Hall N."/>
            <person name="Hirt R.P."/>
            <person name="Embley T.M."/>
        </authorList>
    </citation>
    <scope>NUCLEOTIDE SEQUENCE [LARGE SCALE GENOMIC DNA]</scope>
</reference>
<protein>
    <submittedName>
        <fullName evidence="1">Uncharacterized protein</fullName>
    </submittedName>
</protein>
<evidence type="ECO:0000313" key="2">
    <source>
        <dbReference type="Proteomes" id="UP000011185"/>
    </source>
</evidence>
<gene>
    <name evidence="1" type="ORF">THOM_0204</name>
</gene>
<sequence length="143" mass="16560">MPRKRKSFIEKYYKFALKKNSKTNCVRISLPFTIKCTFCGTFAFKGSKHNALKKKAGTQMNADSFVFFIRCGKCNNEMMIQTDPLQGKYTEYGGCKALNEKEKTDDYVERSERIPSASSVIQKLKMNKKLEDVEKEITNELKR</sequence>
<dbReference type="Pfam" id="PF04502">
    <property type="entry name" value="Saf4_Yju2"/>
    <property type="match status" value="1"/>
</dbReference>